<feature type="region of interest" description="Disordered" evidence="7">
    <location>
        <begin position="17"/>
        <end position="74"/>
    </location>
</feature>
<comment type="similarity">
    <text evidence="1 6">Belongs to the AB hydrolase superfamily.</text>
</comment>
<dbReference type="InterPro" id="IPR029058">
    <property type="entry name" value="AB_hydrolase_fold"/>
</dbReference>
<evidence type="ECO:0000256" key="4">
    <source>
        <dbReference type="ARBA" id="ARBA00022801"/>
    </source>
</evidence>
<dbReference type="Proteomes" id="UP001556367">
    <property type="component" value="Unassembled WGS sequence"/>
</dbReference>
<comment type="caution">
    <text evidence="9">The sequence shown here is derived from an EMBL/GenBank/DDBJ whole genome shotgun (WGS) entry which is preliminary data.</text>
</comment>
<dbReference type="EC" id="3.1.1.-" evidence="6"/>
<dbReference type="PIRSF" id="PIRSF022950">
    <property type="entry name" value="PPase_methylesterase_euk"/>
    <property type="match status" value="1"/>
</dbReference>
<evidence type="ECO:0000256" key="7">
    <source>
        <dbReference type="SAM" id="MobiDB-lite"/>
    </source>
</evidence>
<evidence type="ECO:0000313" key="9">
    <source>
        <dbReference type="EMBL" id="KAL0945521.1"/>
    </source>
</evidence>
<dbReference type="Gene3D" id="3.40.50.1820">
    <property type="entry name" value="alpha/beta hydrolase"/>
    <property type="match status" value="1"/>
</dbReference>
<feature type="domain" description="AB hydrolase-1" evidence="8">
    <location>
        <begin position="109"/>
        <end position="360"/>
    </location>
</feature>
<organism evidence="9 10">
    <name type="scientific">Hohenbuehelia grisea</name>
    <dbReference type="NCBI Taxonomy" id="104357"/>
    <lineage>
        <taxon>Eukaryota</taxon>
        <taxon>Fungi</taxon>
        <taxon>Dikarya</taxon>
        <taxon>Basidiomycota</taxon>
        <taxon>Agaricomycotina</taxon>
        <taxon>Agaricomycetes</taxon>
        <taxon>Agaricomycetidae</taxon>
        <taxon>Agaricales</taxon>
        <taxon>Pleurotineae</taxon>
        <taxon>Pleurotaceae</taxon>
        <taxon>Hohenbuehelia</taxon>
    </lineage>
</organism>
<comment type="catalytic activity">
    <reaction evidence="5">
        <text>[phosphatase 2A protein]-C-terminal L-leucine methyl ester + H2O = [phosphatase 2A protein]-C-terminal L-leucine + methanol + H(+)</text>
        <dbReference type="Rhea" id="RHEA:48548"/>
        <dbReference type="Rhea" id="RHEA-COMP:12134"/>
        <dbReference type="Rhea" id="RHEA-COMP:12135"/>
        <dbReference type="ChEBI" id="CHEBI:15377"/>
        <dbReference type="ChEBI" id="CHEBI:15378"/>
        <dbReference type="ChEBI" id="CHEBI:17790"/>
        <dbReference type="ChEBI" id="CHEBI:90516"/>
        <dbReference type="ChEBI" id="CHEBI:90517"/>
        <dbReference type="EC" id="3.1.1.89"/>
    </reaction>
</comment>
<dbReference type="Pfam" id="PF12697">
    <property type="entry name" value="Abhydrolase_6"/>
    <property type="match status" value="1"/>
</dbReference>
<dbReference type="EMBL" id="JASNQZ010000018">
    <property type="protein sequence ID" value="KAL0945521.1"/>
    <property type="molecule type" value="Genomic_DNA"/>
</dbReference>
<dbReference type="PANTHER" id="PTHR14189">
    <property type="entry name" value="PROTEIN PHOSPHATASE METHYLESTERASE-1 RELATED"/>
    <property type="match status" value="1"/>
</dbReference>
<dbReference type="PANTHER" id="PTHR14189:SF0">
    <property type="entry name" value="PROTEIN PHOSPHATASE METHYLESTERASE 1"/>
    <property type="match status" value="1"/>
</dbReference>
<name>A0ABR3IQF4_9AGAR</name>
<accession>A0ABR3IQF4</accession>
<evidence type="ECO:0000256" key="1">
    <source>
        <dbReference type="ARBA" id="ARBA00008645"/>
    </source>
</evidence>
<proteinExistence type="inferred from homology"/>
<dbReference type="SUPFAM" id="SSF53474">
    <property type="entry name" value="alpha/beta-Hydrolases"/>
    <property type="match status" value="1"/>
</dbReference>
<evidence type="ECO:0000256" key="3">
    <source>
        <dbReference type="ARBA" id="ARBA00022487"/>
    </source>
</evidence>
<feature type="compositionally biased region" description="Acidic residues" evidence="7">
    <location>
        <begin position="24"/>
        <end position="35"/>
    </location>
</feature>
<dbReference type="InterPro" id="IPR016812">
    <property type="entry name" value="PPase_methylesterase_euk"/>
</dbReference>
<sequence>MSDLYRSALSARLAKLPLDLSGLEGDDDDDEESEVADSIGALPGSGMGPPAMPARNPRTKAPRPPNPDFAPISASPFFDSASQVDVPSRSLDVRAYYTPPKFAGGTVMVCHHGAGYSGLSFACFAKEVADMSRGECGVLAFDARRHGKTTSTQNDENLSVEVLADDLVALLRVLFPDPKAAPTLLLVGHSMGGAVCARACPLLINDKYRIAGLTVLDVVEGSAMDALPHMHSLLNTRPDGFDNVEAAVEWHVKTNTIRNPYSARISVPSIVTPSQSASAIVPAYQWRTPLRSTAEYWPSWFKGLSSMFLSAKTARLLVLAGTDRLDKELMIGQMQGKFQLVVVPGVGHMIQEDDPTKLAEILVEFWRRNERVVVGIKRVGDD</sequence>
<evidence type="ECO:0000256" key="5">
    <source>
        <dbReference type="ARBA" id="ARBA00049203"/>
    </source>
</evidence>
<evidence type="ECO:0000259" key="8">
    <source>
        <dbReference type="Pfam" id="PF12697"/>
    </source>
</evidence>
<keyword evidence="4 6" id="KW-0378">Hydrolase</keyword>
<evidence type="ECO:0000256" key="6">
    <source>
        <dbReference type="PIRNR" id="PIRNR022950"/>
    </source>
</evidence>
<dbReference type="InterPro" id="IPR000073">
    <property type="entry name" value="AB_hydrolase_1"/>
</dbReference>
<keyword evidence="10" id="KW-1185">Reference proteome</keyword>
<evidence type="ECO:0000256" key="2">
    <source>
        <dbReference type="ARBA" id="ARBA00020672"/>
    </source>
</evidence>
<reference evidence="10" key="1">
    <citation type="submission" date="2024-06" db="EMBL/GenBank/DDBJ databases">
        <title>Multi-omics analyses provide insights into the biosynthesis of the anticancer antibiotic pleurotin in Hohenbuehelia grisea.</title>
        <authorList>
            <person name="Weaver J.A."/>
            <person name="Alberti F."/>
        </authorList>
    </citation>
    <scope>NUCLEOTIDE SEQUENCE [LARGE SCALE GENOMIC DNA]</scope>
    <source>
        <strain evidence="10">T-177</strain>
    </source>
</reference>
<gene>
    <name evidence="9" type="ORF">HGRIS_001003</name>
</gene>
<evidence type="ECO:0000313" key="10">
    <source>
        <dbReference type="Proteomes" id="UP001556367"/>
    </source>
</evidence>
<comment type="function">
    <text evidence="6">Demethylates proteins that have been reversibly carboxymethylated.</text>
</comment>
<keyword evidence="3 6" id="KW-0719">Serine esterase</keyword>
<protein>
    <recommendedName>
        <fullName evidence="2 6">Protein phosphatase methylesterase 1</fullName>
        <shortName evidence="6">PME-1</shortName>
        <ecNumber evidence="6">3.1.1.-</ecNumber>
    </recommendedName>
</protein>